<sequence>MSAVEKTHGITIDEPSVAHQAILFILDVLIRNNQAMTIAKLYDSFGDKTFTTQMLRAVGGNEQGLQQFLLRYPSLFTVANETVSANSGTPVRPITSSSSGTNLHTQSSSSSTTSSSQRYTSRPTLSLNKHTNGLTSPTTTSTGSSLIDANNSNQDDGPQWDAKTMKEIEQEAIIFFRKQIQKREEEWLPIVSVAGHASQASADVRKFVGPQNEFKAFLVRYPQTFIVKDDYCGLKGKCDQPGVQFPPPSPPPKRRIINGVTNIPLTVNGNCSSLTRSTSFKSNGRGGLVSTPTAATNNGLSKRLTPIEVKAVHYVMRLLYKNGRLLLQNVPGLIARAPDYLSNVIGFTRDDLILFFKRHNAIFQLHTDGCVSVKQDAVKALIHKDRSYGENSQFTSYGIVLRIFPKYGILNMDNNEQVFFDIQSCQFETFNDLTCVLHPGDYIYFTAILGPKEGSTKWKSLKTWTKQSKQQLTHSPSTNNLSSSTGYTSPSYDLTDDQQDLNQYQLENSEDDSTSEHQDLINSSKYSSNRNSFPPTLLSPTTPTSATNNSILTAPLLPSASIVQQQPPSNIGPMPKMVNGVDPDMLTKKIQQLQIQRTTPNDISLKESLLDKYVSQGCQTITTGEILATNIHIE</sequence>
<feature type="compositionally biased region" description="Polar residues" evidence="1">
    <location>
        <begin position="147"/>
        <end position="156"/>
    </location>
</feature>
<dbReference type="InterPro" id="IPR056589">
    <property type="entry name" value="WH_Egal-1"/>
</dbReference>
<evidence type="ECO:0000256" key="1">
    <source>
        <dbReference type="SAM" id="MobiDB-lite"/>
    </source>
</evidence>
<protein>
    <recommendedName>
        <fullName evidence="2">Egal-1 winged helix domain-containing protein</fullName>
    </recommendedName>
</protein>
<dbReference type="EMBL" id="CAJNOQ010000406">
    <property type="protein sequence ID" value="CAF0797457.1"/>
    <property type="molecule type" value="Genomic_DNA"/>
</dbReference>
<dbReference type="AlphaFoldDB" id="A0A813SL09"/>
<evidence type="ECO:0000313" key="3">
    <source>
        <dbReference type="EMBL" id="CAF0797457.1"/>
    </source>
</evidence>
<gene>
    <name evidence="3" type="ORF">GPM918_LOCUS3332</name>
    <name evidence="4" type="ORF">OVA965_LOCUS13442</name>
    <name evidence="5" type="ORF">SRO942_LOCUS3332</name>
    <name evidence="6" type="ORF">TMI583_LOCUS13443</name>
</gene>
<dbReference type="Proteomes" id="UP000682733">
    <property type="component" value="Unassembled WGS sequence"/>
</dbReference>
<dbReference type="EMBL" id="CAJOBC010000406">
    <property type="protein sequence ID" value="CAF3582236.1"/>
    <property type="molecule type" value="Genomic_DNA"/>
</dbReference>
<accession>A0A813SL09</accession>
<feature type="region of interest" description="Disordered" evidence="1">
    <location>
        <begin position="469"/>
        <end position="496"/>
    </location>
</feature>
<evidence type="ECO:0000313" key="5">
    <source>
        <dbReference type="EMBL" id="CAF3582236.1"/>
    </source>
</evidence>
<dbReference type="EMBL" id="CAJOBA010005602">
    <property type="protein sequence ID" value="CAF3748787.1"/>
    <property type="molecule type" value="Genomic_DNA"/>
</dbReference>
<organism evidence="3 7">
    <name type="scientific">Didymodactylos carnosus</name>
    <dbReference type="NCBI Taxonomy" id="1234261"/>
    <lineage>
        <taxon>Eukaryota</taxon>
        <taxon>Metazoa</taxon>
        <taxon>Spiralia</taxon>
        <taxon>Gnathifera</taxon>
        <taxon>Rotifera</taxon>
        <taxon>Eurotatoria</taxon>
        <taxon>Bdelloidea</taxon>
        <taxon>Philodinida</taxon>
        <taxon>Philodinidae</taxon>
        <taxon>Didymodactylos</taxon>
    </lineage>
</organism>
<evidence type="ECO:0000313" key="6">
    <source>
        <dbReference type="EMBL" id="CAF3748787.1"/>
    </source>
</evidence>
<dbReference type="Pfam" id="PF23713">
    <property type="entry name" value="WHD_Egal"/>
    <property type="match status" value="2"/>
</dbReference>
<evidence type="ECO:0000259" key="2">
    <source>
        <dbReference type="Pfam" id="PF23713"/>
    </source>
</evidence>
<feature type="region of interest" description="Disordered" evidence="1">
    <location>
        <begin position="85"/>
        <end position="160"/>
    </location>
</feature>
<dbReference type="Proteomes" id="UP000663829">
    <property type="component" value="Unassembled WGS sequence"/>
</dbReference>
<evidence type="ECO:0000313" key="7">
    <source>
        <dbReference type="Proteomes" id="UP000663829"/>
    </source>
</evidence>
<dbReference type="OrthoDB" id="26838at2759"/>
<feature type="compositionally biased region" description="Polar residues" evidence="1">
    <location>
        <begin position="474"/>
        <end position="492"/>
    </location>
</feature>
<feature type="domain" description="Egal-1 winged helix" evidence="2">
    <location>
        <begin position="170"/>
        <end position="236"/>
    </location>
</feature>
<comment type="caution">
    <text evidence="3">The sequence shown here is derived from an EMBL/GenBank/DDBJ whole genome shotgun (WGS) entry which is preliminary data.</text>
</comment>
<feature type="compositionally biased region" description="Low complexity" evidence="1">
    <location>
        <begin position="534"/>
        <end position="545"/>
    </location>
</feature>
<keyword evidence="7" id="KW-1185">Reference proteome</keyword>
<evidence type="ECO:0000313" key="4">
    <source>
        <dbReference type="EMBL" id="CAF0978189.1"/>
    </source>
</evidence>
<name>A0A813SL09_9BILA</name>
<dbReference type="Proteomes" id="UP000677228">
    <property type="component" value="Unassembled WGS sequence"/>
</dbReference>
<feature type="compositionally biased region" description="Low complexity" evidence="1">
    <location>
        <begin position="96"/>
        <end position="121"/>
    </location>
</feature>
<feature type="compositionally biased region" description="Polar residues" evidence="1">
    <location>
        <begin position="520"/>
        <end position="533"/>
    </location>
</feature>
<feature type="domain" description="Egal-1 winged helix" evidence="2">
    <location>
        <begin position="19"/>
        <end position="87"/>
    </location>
</feature>
<dbReference type="EMBL" id="CAJNOK010005597">
    <property type="protein sequence ID" value="CAF0978189.1"/>
    <property type="molecule type" value="Genomic_DNA"/>
</dbReference>
<proteinExistence type="predicted"/>
<dbReference type="Proteomes" id="UP000681722">
    <property type="component" value="Unassembled WGS sequence"/>
</dbReference>
<feature type="region of interest" description="Disordered" evidence="1">
    <location>
        <begin position="508"/>
        <end position="550"/>
    </location>
</feature>
<feature type="compositionally biased region" description="Low complexity" evidence="1">
    <location>
        <begin position="131"/>
        <end position="146"/>
    </location>
</feature>
<reference evidence="3" key="1">
    <citation type="submission" date="2021-02" db="EMBL/GenBank/DDBJ databases">
        <authorList>
            <person name="Nowell W R."/>
        </authorList>
    </citation>
    <scope>NUCLEOTIDE SEQUENCE</scope>
</reference>